<dbReference type="AlphaFoldDB" id="A0A2S7EPN5"/>
<evidence type="ECO:0000313" key="1">
    <source>
        <dbReference type="EMBL" id="PPU94747.1"/>
    </source>
</evidence>
<name>A0A2S7EPN5_9XANT</name>
<evidence type="ECO:0000313" key="2">
    <source>
        <dbReference type="Proteomes" id="UP000239939"/>
    </source>
</evidence>
<dbReference type="InterPro" id="IPR008727">
    <property type="entry name" value="PAAR_motif"/>
</dbReference>
<dbReference type="RefSeq" id="WP_244171126.1">
    <property type="nucleotide sequence ID" value="NZ_MDEJ01000049.1"/>
</dbReference>
<protein>
    <recommendedName>
        <fullName evidence="3">PAAR domain-containing protein</fullName>
    </recommendedName>
</protein>
<accession>A0A2S7EPN5</accession>
<keyword evidence="2" id="KW-1185">Reference proteome</keyword>
<dbReference type="EMBL" id="MDEJ01000049">
    <property type="protein sequence ID" value="PPU94747.1"/>
    <property type="molecule type" value="Genomic_DNA"/>
</dbReference>
<proteinExistence type="predicted"/>
<gene>
    <name evidence="1" type="ORF">XpopCFBP1817_09710</name>
</gene>
<sequence>MRMLIVVGDYTTGGGHVVSGSMETDIDGKPVARIGDRATCSTHQGVFPIVTGDATLMIDGQPVARHGDKLACGCALISGKQPSASIDSGSAATSGKAMAAASASASVALLLRYQRQTRTCASNACWPPRKKARPSWAARRCTAMSWSIALCAATLPTPCASTQKTSRTVRFS</sequence>
<dbReference type="Proteomes" id="UP000239939">
    <property type="component" value="Unassembled WGS sequence"/>
</dbReference>
<reference evidence="2" key="1">
    <citation type="submission" date="2016-08" db="EMBL/GenBank/DDBJ databases">
        <authorList>
            <person name="Merda D."/>
            <person name="Briand M."/>
            <person name="Taghouti G."/>
            <person name="Carrere S."/>
            <person name="Gouzy J."/>
            <person name="Portier P."/>
            <person name="Jacques M.-A."/>
            <person name="Fischer-Le Saux M."/>
        </authorList>
    </citation>
    <scope>NUCLEOTIDE SEQUENCE [LARGE SCALE GENOMIC DNA]</scope>
    <source>
        <strain evidence="2">CFBP1817</strain>
    </source>
</reference>
<dbReference type="CDD" id="cd14744">
    <property type="entry name" value="PAAR_CT_2"/>
    <property type="match status" value="1"/>
</dbReference>
<evidence type="ECO:0008006" key="3">
    <source>
        <dbReference type="Google" id="ProtNLM"/>
    </source>
</evidence>
<organism evidence="1 2">
    <name type="scientific">Xanthomonas populi</name>
    <dbReference type="NCBI Taxonomy" id="53414"/>
    <lineage>
        <taxon>Bacteria</taxon>
        <taxon>Pseudomonadati</taxon>
        <taxon>Pseudomonadota</taxon>
        <taxon>Gammaproteobacteria</taxon>
        <taxon>Lysobacterales</taxon>
        <taxon>Lysobacteraceae</taxon>
        <taxon>Xanthomonas</taxon>
    </lineage>
</organism>
<dbReference type="Pfam" id="PF05488">
    <property type="entry name" value="PAAR_motif"/>
    <property type="match status" value="1"/>
</dbReference>
<dbReference type="Gene3D" id="2.60.200.60">
    <property type="match status" value="1"/>
</dbReference>
<comment type="caution">
    <text evidence="1">The sequence shown here is derived from an EMBL/GenBank/DDBJ whole genome shotgun (WGS) entry which is preliminary data.</text>
</comment>